<keyword evidence="1" id="KW-0732">Signal</keyword>
<accession>A0AA35X7X7</accession>
<evidence type="ECO:0000256" key="1">
    <source>
        <dbReference type="SAM" id="SignalP"/>
    </source>
</evidence>
<protein>
    <submittedName>
        <fullName evidence="2">Uncharacterized protein</fullName>
    </submittedName>
</protein>
<evidence type="ECO:0000313" key="3">
    <source>
        <dbReference type="Proteomes" id="UP001174909"/>
    </source>
</evidence>
<dbReference type="AlphaFoldDB" id="A0AA35X7X7"/>
<proteinExistence type="predicted"/>
<dbReference type="EMBL" id="CASHTH010003648">
    <property type="protein sequence ID" value="CAI8047514.1"/>
    <property type="molecule type" value="Genomic_DNA"/>
</dbReference>
<comment type="caution">
    <text evidence="2">The sequence shown here is derived from an EMBL/GenBank/DDBJ whole genome shotgun (WGS) entry which is preliminary data.</text>
</comment>
<keyword evidence="3" id="KW-1185">Reference proteome</keyword>
<gene>
    <name evidence="2" type="ORF">GBAR_LOCUS26258</name>
</gene>
<dbReference type="Proteomes" id="UP001174909">
    <property type="component" value="Unassembled WGS sequence"/>
</dbReference>
<feature type="chain" id="PRO_5041288403" evidence="1">
    <location>
        <begin position="21"/>
        <end position="247"/>
    </location>
</feature>
<evidence type="ECO:0000313" key="2">
    <source>
        <dbReference type="EMBL" id="CAI8047514.1"/>
    </source>
</evidence>
<sequence>MLRSVALVVIIGTLVGLSESKIHPRSAYREVAKKLEIHRRQTPEQDACVDAKLEEKLNKNSTCIQRVADLESVVDAILEDTEDDQSAVNLAFQILCLPECGPIFLEAEDECGLYDDSPGSRNFFVGLCGNNEGTSCYEYFYRALRFSADVSVSCYINVSLGSSCTCKSELASEVEVQGCCINVYQDFFQAVVEEGSGDTKYEPNILYGSCDVRQPNDCNNSPLQSSSVRLEYTILAVAAAFLLALFG</sequence>
<name>A0AA35X7X7_GEOBA</name>
<feature type="signal peptide" evidence="1">
    <location>
        <begin position="1"/>
        <end position="20"/>
    </location>
</feature>
<organism evidence="2 3">
    <name type="scientific">Geodia barretti</name>
    <name type="common">Barrett's horny sponge</name>
    <dbReference type="NCBI Taxonomy" id="519541"/>
    <lineage>
        <taxon>Eukaryota</taxon>
        <taxon>Metazoa</taxon>
        <taxon>Porifera</taxon>
        <taxon>Demospongiae</taxon>
        <taxon>Heteroscleromorpha</taxon>
        <taxon>Tetractinellida</taxon>
        <taxon>Astrophorina</taxon>
        <taxon>Geodiidae</taxon>
        <taxon>Geodia</taxon>
    </lineage>
</organism>
<reference evidence="2" key="1">
    <citation type="submission" date="2023-03" db="EMBL/GenBank/DDBJ databases">
        <authorList>
            <person name="Steffen K."/>
            <person name="Cardenas P."/>
        </authorList>
    </citation>
    <scope>NUCLEOTIDE SEQUENCE</scope>
</reference>